<evidence type="ECO:0000313" key="3">
    <source>
        <dbReference type="RefSeq" id="XP_052115442.1"/>
    </source>
</evidence>
<evidence type="ECO:0000313" key="5">
    <source>
        <dbReference type="RefSeq" id="XP_052115444.1"/>
    </source>
</evidence>
<dbReference type="GeneID" id="127745763"/>
<feature type="region of interest" description="Disordered" evidence="1">
    <location>
        <begin position="1"/>
        <end position="32"/>
    </location>
</feature>
<dbReference type="RefSeq" id="XP_052115442.1">
    <property type="nucleotide sequence ID" value="XM_052259482.1"/>
</dbReference>
<dbReference type="RefSeq" id="XP_052115444.1">
    <property type="nucleotide sequence ID" value="XM_052259484.1"/>
</dbReference>
<keyword evidence="2" id="KW-1185">Reference proteome</keyword>
<evidence type="ECO:0000313" key="2">
    <source>
        <dbReference type="Proteomes" id="UP000515211"/>
    </source>
</evidence>
<protein>
    <submittedName>
        <fullName evidence="3 4">Uncharacterized protein LOC127745763</fullName>
    </submittedName>
</protein>
<evidence type="ECO:0000256" key="1">
    <source>
        <dbReference type="SAM" id="MobiDB-lite"/>
    </source>
</evidence>
<proteinExistence type="predicted"/>
<gene>
    <name evidence="3 4 5" type="primary">LOC127745763</name>
</gene>
<accession>A0A9C6WH55</accession>
<organism evidence="2 3">
    <name type="scientific">Arachis duranensis</name>
    <name type="common">Wild peanut</name>
    <dbReference type="NCBI Taxonomy" id="130453"/>
    <lineage>
        <taxon>Eukaryota</taxon>
        <taxon>Viridiplantae</taxon>
        <taxon>Streptophyta</taxon>
        <taxon>Embryophyta</taxon>
        <taxon>Tracheophyta</taxon>
        <taxon>Spermatophyta</taxon>
        <taxon>Magnoliopsida</taxon>
        <taxon>eudicotyledons</taxon>
        <taxon>Gunneridae</taxon>
        <taxon>Pentapetalae</taxon>
        <taxon>rosids</taxon>
        <taxon>fabids</taxon>
        <taxon>Fabales</taxon>
        <taxon>Fabaceae</taxon>
        <taxon>Papilionoideae</taxon>
        <taxon>50 kb inversion clade</taxon>
        <taxon>dalbergioids sensu lato</taxon>
        <taxon>Dalbergieae</taxon>
        <taxon>Pterocarpus clade</taxon>
        <taxon>Arachis</taxon>
    </lineage>
</organism>
<reference evidence="2" key="1">
    <citation type="journal article" date="2016" name="Nat. Genet.">
        <title>The genome sequences of Arachis duranensis and Arachis ipaensis, the diploid ancestors of cultivated peanut.</title>
        <authorList>
            <person name="Bertioli D.J."/>
            <person name="Cannon S.B."/>
            <person name="Froenicke L."/>
            <person name="Huang G."/>
            <person name="Farmer A.D."/>
            <person name="Cannon E.K."/>
            <person name="Liu X."/>
            <person name="Gao D."/>
            <person name="Clevenger J."/>
            <person name="Dash S."/>
            <person name="Ren L."/>
            <person name="Moretzsohn M.C."/>
            <person name="Shirasawa K."/>
            <person name="Huang W."/>
            <person name="Vidigal B."/>
            <person name="Abernathy B."/>
            <person name="Chu Y."/>
            <person name="Niederhuth C.E."/>
            <person name="Umale P."/>
            <person name="Araujo A.C."/>
            <person name="Kozik A."/>
            <person name="Kim K.D."/>
            <person name="Burow M.D."/>
            <person name="Varshney R.K."/>
            <person name="Wang X."/>
            <person name="Zhang X."/>
            <person name="Barkley N."/>
            <person name="Guimaraes P.M."/>
            <person name="Isobe S."/>
            <person name="Guo B."/>
            <person name="Liao B."/>
            <person name="Stalker H.T."/>
            <person name="Schmitz R.J."/>
            <person name="Scheffler B.E."/>
            <person name="Leal-Bertioli S.C."/>
            <person name="Xun X."/>
            <person name="Jackson S.A."/>
            <person name="Michelmore R."/>
            <person name="Ozias-Akins P."/>
        </authorList>
    </citation>
    <scope>NUCLEOTIDE SEQUENCE [LARGE SCALE GENOMIC DNA]</scope>
    <source>
        <strain evidence="2">cv. V14167</strain>
    </source>
</reference>
<dbReference type="RefSeq" id="XP_052115443.1">
    <property type="nucleotide sequence ID" value="XM_052259483.1"/>
</dbReference>
<reference evidence="3 4" key="2">
    <citation type="submission" date="2025-04" db="UniProtKB">
        <authorList>
            <consortium name="RefSeq"/>
        </authorList>
    </citation>
    <scope>IDENTIFICATION</scope>
    <source>
        <tissue evidence="3 4">Whole plant</tissue>
    </source>
</reference>
<evidence type="ECO:0000313" key="4">
    <source>
        <dbReference type="RefSeq" id="XP_052115443.1"/>
    </source>
</evidence>
<dbReference type="KEGG" id="adu:127745763"/>
<dbReference type="Proteomes" id="UP000515211">
    <property type="component" value="Chromosome 3"/>
</dbReference>
<dbReference type="AlphaFoldDB" id="A0A9C6WH55"/>
<sequence length="170" mass="19450">MSPWLPSRQTQKWPPSLQSSSPANSAPPPCPVHRHHRAVCAVARESRTEKKVGSRVRVVTEMELPRLCRHRIYAASPLPFSPPPSLLWLVSSPENHHRWREEGPEKEDETCDKGDAQRRNRFCSFKISERFLTPCGCYSHHHRCFTLPLSLEVIDRAAAGLIWSYGCFVL</sequence>
<feature type="compositionally biased region" description="Low complexity" evidence="1">
    <location>
        <begin position="14"/>
        <end position="24"/>
    </location>
</feature>
<name>A0A9C6WH55_ARADU</name>